<accession>A0A016TY37</accession>
<dbReference type="AlphaFoldDB" id="A0A016TY37"/>
<dbReference type="Proteomes" id="UP000024635">
    <property type="component" value="Unassembled WGS sequence"/>
</dbReference>
<dbReference type="EMBL" id="JARK01001404">
    <property type="protein sequence ID" value="EYC07959.1"/>
    <property type="molecule type" value="Genomic_DNA"/>
</dbReference>
<proteinExistence type="predicted"/>
<name>A0A016TY37_9BILA</name>
<gene>
    <name evidence="1" type="primary">Acey_s0068.g221</name>
    <name evidence="1" type="ORF">Y032_0068g221</name>
</gene>
<protein>
    <submittedName>
        <fullName evidence="1">Uncharacterized protein</fullName>
    </submittedName>
</protein>
<comment type="caution">
    <text evidence="1">The sequence shown here is derived from an EMBL/GenBank/DDBJ whole genome shotgun (WGS) entry which is preliminary data.</text>
</comment>
<reference evidence="2" key="1">
    <citation type="journal article" date="2015" name="Nat. Genet.">
        <title>The genome and transcriptome of the zoonotic hookworm Ancylostoma ceylanicum identify infection-specific gene families.</title>
        <authorList>
            <person name="Schwarz E.M."/>
            <person name="Hu Y."/>
            <person name="Antoshechkin I."/>
            <person name="Miller M.M."/>
            <person name="Sternberg P.W."/>
            <person name="Aroian R.V."/>
        </authorList>
    </citation>
    <scope>NUCLEOTIDE SEQUENCE</scope>
    <source>
        <strain evidence="2">HY135</strain>
    </source>
</reference>
<evidence type="ECO:0000313" key="1">
    <source>
        <dbReference type="EMBL" id="EYC07959.1"/>
    </source>
</evidence>
<organism evidence="1 2">
    <name type="scientific">Ancylostoma ceylanicum</name>
    <dbReference type="NCBI Taxonomy" id="53326"/>
    <lineage>
        <taxon>Eukaryota</taxon>
        <taxon>Metazoa</taxon>
        <taxon>Ecdysozoa</taxon>
        <taxon>Nematoda</taxon>
        <taxon>Chromadorea</taxon>
        <taxon>Rhabditida</taxon>
        <taxon>Rhabditina</taxon>
        <taxon>Rhabditomorpha</taxon>
        <taxon>Strongyloidea</taxon>
        <taxon>Ancylostomatidae</taxon>
        <taxon>Ancylostomatinae</taxon>
        <taxon>Ancylostoma</taxon>
    </lineage>
</organism>
<sequence length="79" mass="9013">MQKHKVVENADDAPHTDKNRLLWPCDARSVSRRAAKKISVGEAHSPHENVLGPQCFKRVAYRSIDFSLFLPGDRQRRAC</sequence>
<evidence type="ECO:0000313" key="2">
    <source>
        <dbReference type="Proteomes" id="UP000024635"/>
    </source>
</evidence>
<keyword evidence="2" id="KW-1185">Reference proteome</keyword>